<proteinExistence type="predicted"/>
<gene>
    <name evidence="1" type="ORF">VHA01S_016_00090</name>
</gene>
<reference evidence="1 2" key="1">
    <citation type="submission" date="2013-11" db="EMBL/GenBank/DDBJ databases">
        <title>Whole genome shotgun sequence of Vibrio halioticoli NBRC 102217.</title>
        <authorList>
            <person name="Isaki S."/>
            <person name="Kimura A."/>
            <person name="Ohji S."/>
            <person name="Hosoyama A."/>
            <person name="Fujita N."/>
            <person name="Hashimoto M."/>
            <person name="Hosoyama Y."/>
            <person name="Yamazoe A."/>
        </authorList>
    </citation>
    <scope>NUCLEOTIDE SEQUENCE [LARGE SCALE GENOMIC DNA]</scope>
    <source>
        <strain evidence="1 2">NBRC 102217</strain>
    </source>
</reference>
<dbReference type="GO" id="GO:0009297">
    <property type="term" value="P:pilus assembly"/>
    <property type="evidence" value="ECO:0007669"/>
    <property type="project" value="InterPro"/>
</dbReference>
<evidence type="ECO:0000313" key="1">
    <source>
        <dbReference type="EMBL" id="GAD89152.1"/>
    </source>
</evidence>
<dbReference type="PANTHER" id="PTHR30451:SF5">
    <property type="entry name" value="SLR0019 PROTEIN"/>
    <property type="match status" value="1"/>
</dbReference>
<dbReference type="PANTHER" id="PTHR30451">
    <property type="entry name" value="OUTER MEMBRANE USHER PROTEIN"/>
    <property type="match status" value="1"/>
</dbReference>
<dbReference type="InterPro" id="IPR000015">
    <property type="entry name" value="Fimb_usher"/>
</dbReference>
<evidence type="ECO:0000313" key="2">
    <source>
        <dbReference type="Proteomes" id="UP000017800"/>
    </source>
</evidence>
<dbReference type="EMBL" id="BAUJ01000016">
    <property type="protein sequence ID" value="GAD89152.1"/>
    <property type="molecule type" value="Genomic_DNA"/>
</dbReference>
<dbReference type="Proteomes" id="UP000017800">
    <property type="component" value="Unassembled WGS sequence"/>
</dbReference>
<dbReference type="GO" id="GO:0009279">
    <property type="term" value="C:cell outer membrane"/>
    <property type="evidence" value="ECO:0007669"/>
    <property type="project" value="TreeGrafter"/>
</dbReference>
<sequence>MPLYRGQTLLSEVNIITDGENLIGVNATELHSHLKNQITSEVSQQLLTFGNKIVTQEELYNIGIDLRFDYLDLSLNLHLNKDNAKQNDLSFDIPYETPVYTESGFFAWHNIFNLTANYVDSTQIIDPVDWRVEWITATNFGGYKGLNLDGSIYASPSNSTQNSEIEVYRGDLRAFVDRPSYPLRLTVGDIQPYTTGHLPSVTLGGIALERLWNRLQPSRNIQSGGSQEVYLVESATIAVYINDTFYGDLRLAPGRYSIDDLPLRQGNNDIRLEIRYQSGRREEISYSQFFNTRLLKMGFSDYGIYTGLSSNVDNRKYQYDQEQYLVQSYYDYGLTQWLTVGINGLYHPLGQIGGISLGLGTGASSIGFRGSVLNYDDVDVIGGVASIDYSSTFLEGVSYGSPNFRASVESFYDYRPIPWDITRDLETGTSAIVDYTYRFSSNLNLSPSFQIDYLHSPDRYDLAAQLELQWIYQNFDITLGAEYLEAGGSTETSDTNFYFVVEWDWYSDSGDYEALAQYFSQGNRSRASFTKYSSNSVGGYGYQVAGEYSDAFENYEVRADYIGNRYSAEVDVERLVDRNADVETNAVSGRISSGFTMVDSHLSWNRGYRGPAVIVNVHDSLDVPVYINEFTDSSPEAIATTGLSNAVPLYGGHSASSFDVTIPQAPIGYDYGSGYYQITAGTYTGHSVVVGSDNTKTVIGSLVAANGDAIALRNGVVVGQGLRRSIFTNKAGRFAIERMSDGEFEVTIIGDPSFKGILVIENTQSNLIYLSPLSLEEVNP</sequence>
<accession>V5FJM3</accession>
<dbReference type="RefSeq" id="WP_023403523.1">
    <property type="nucleotide sequence ID" value="NZ_BAUJ01000016.1"/>
</dbReference>
<dbReference type="AlphaFoldDB" id="V5FJM3"/>
<dbReference type="eggNOG" id="COG3188">
    <property type="taxonomic scope" value="Bacteria"/>
</dbReference>
<protein>
    <submittedName>
        <fullName evidence="1">Uncharacterized protein</fullName>
    </submittedName>
</protein>
<keyword evidence="2" id="KW-1185">Reference proteome</keyword>
<organism evidence="1 2">
    <name type="scientific">Vibrio halioticoli NBRC 102217</name>
    <dbReference type="NCBI Taxonomy" id="1219072"/>
    <lineage>
        <taxon>Bacteria</taxon>
        <taxon>Pseudomonadati</taxon>
        <taxon>Pseudomonadota</taxon>
        <taxon>Gammaproteobacteria</taxon>
        <taxon>Vibrionales</taxon>
        <taxon>Vibrionaceae</taxon>
        <taxon>Vibrio</taxon>
    </lineage>
</organism>
<name>V5FJM3_9VIBR</name>
<dbReference type="Gene3D" id="2.60.40.3110">
    <property type="match status" value="1"/>
</dbReference>
<comment type="caution">
    <text evidence="1">The sequence shown here is derived from an EMBL/GenBank/DDBJ whole genome shotgun (WGS) entry which is preliminary data.</text>
</comment>
<dbReference type="GO" id="GO:0015473">
    <property type="term" value="F:fimbrial usher porin activity"/>
    <property type="evidence" value="ECO:0007669"/>
    <property type="project" value="InterPro"/>
</dbReference>